<sequence length="55" mass="6236">MSRRTISSPVPKIIILTKRLINNNQRSSMLVYINPATNFEMEMLTLDTGLVTSIL</sequence>
<protein>
    <submittedName>
        <fullName evidence="1">Uncharacterized protein</fullName>
    </submittedName>
</protein>
<comment type="caution">
    <text evidence="1">The sequence shown here is derived from an EMBL/GenBank/DDBJ whole genome shotgun (WGS) entry which is preliminary data.</text>
</comment>
<dbReference type="EMBL" id="LNQE01000816">
    <property type="protein sequence ID" value="KUG24814.1"/>
    <property type="molecule type" value="Genomic_DNA"/>
</dbReference>
<evidence type="ECO:0000313" key="1">
    <source>
        <dbReference type="EMBL" id="KUG24814.1"/>
    </source>
</evidence>
<reference evidence="1" key="1">
    <citation type="journal article" date="2015" name="Proc. Natl. Acad. Sci. U.S.A.">
        <title>Networks of energetic and metabolic interactions define dynamics in microbial communities.</title>
        <authorList>
            <person name="Embree M."/>
            <person name="Liu J.K."/>
            <person name="Al-Bassam M.M."/>
            <person name="Zengler K."/>
        </authorList>
    </citation>
    <scope>NUCLEOTIDE SEQUENCE</scope>
</reference>
<dbReference type="AlphaFoldDB" id="A0A0W8FVR2"/>
<name>A0A0W8FVR2_9ZZZZ</name>
<organism evidence="1">
    <name type="scientific">hydrocarbon metagenome</name>
    <dbReference type="NCBI Taxonomy" id="938273"/>
    <lineage>
        <taxon>unclassified sequences</taxon>
        <taxon>metagenomes</taxon>
        <taxon>ecological metagenomes</taxon>
    </lineage>
</organism>
<proteinExistence type="predicted"/>
<accession>A0A0W8FVR2</accession>
<gene>
    <name evidence="1" type="ORF">ASZ90_005369</name>
</gene>